<evidence type="ECO:0000256" key="1">
    <source>
        <dbReference type="SAM" id="MobiDB-lite"/>
    </source>
</evidence>
<dbReference type="Proteomes" id="UP000809789">
    <property type="component" value="Unassembled WGS sequence"/>
</dbReference>
<sequence>MSLEDQFNSLDIGQTPATSSSTGPSRHPQRHQPRQEPPPRYLFRVACPASDGQTDTEWVKSKAQYQRELEVDHRDDESGIQVADPEDLLHPKDRRAAAQKLIDHLRWCSPQDDNLVSWTTSILFVVQHIMQRRKNDKQRLKDISVLVVDTTEFPPGTFTREMNLARPLRQYNRDLDYYCNLEAFVCLEYSPACYYHGEYLSQGSLHVQGKCAAVTAKDLFDAGLRTLQPDLEPDDDSASAGLATEICRMRQGYHHVGHSQTNSTNEQHAAIHNIANLFGKRFYLPMVANLLGLMPCLLRNPLLERSVEQLFPINQVLYQERVEPNLQVSTLHNMHAFVPAHLPEVTQVKHVSGLMLCRIATGESISEYSRQAQGPSH</sequence>
<organism evidence="3 4">
    <name type="scientific">Elsinoe batatas</name>
    <dbReference type="NCBI Taxonomy" id="2601811"/>
    <lineage>
        <taxon>Eukaryota</taxon>
        <taxon>Fungi</taxon>
        <taxon>Dikarya</taxon>
        <taxon>Ascomycota</taxon>
        <taxon>Pezizomycotina</taxon>
        <taxon>Dothideomycetes</taxon>
        <taxon>Dothideomycetidae</taxon>
        <taxon>Myriangiales</taxon>
        <taxon>Elsinoaceae</taxon>
        <taxon>Elsinoe</taxon>
    </lineage>
</organism>
<dbReference type="Pfam" id="PF24494">
    <property type="entry name" value="DUF7587"/>
    <property type="match status" value="1"/>
</dbReference>
<dbReference type="AlphaFoldDB" id="A0A8K0L2T9"/>
<dbReference type="OrthoDB" id="4152607at2759"/>
<evidence type="ECO:0000259" key="2">
    <source>
        <dbReference type="Pfam" id="PF24494"/>
    </source>
</evidence>
<keyword evidence="4" id="KW-1185">Reference proteome</keyword>
<accession>A0A8K0L2T9</accession>
<comment type="caution">
    <text evidence="3">The sequence shown here is derived from an EMBL/GenBank/DDBJ whole genome shotgun (WGS) entry which is preliminary data.</text>
</comment>
<protein>
    <recommendedName>
        <fullName evidence="2">DUF7587 domain-containing protein</fullName>
    </recommendedName>
</protein>
<feature type="domain" description="DUF7587" evidence="2">
    <location>
        <begin position="38"/>
        <end position="169"/>
    </location>
</feature>
<evidence type="ECO:0000313" key="3">
    <source>
        <dbReference type="EMBL" id="KAG8626395.1"/>
    </source>
</evidence>
<dbReference type="EMBL" id="JAESVG020000006">
    <property type="protein sequence ID" value="KAG8626395.1"/>
    <property type="molecule type" value="Genomic_DNA"/>
</dbReference>
<name>A0A8K0L2T9_9PEZI</name>
<proteinExistence type="predicted"/>
<gene>
    <name evidence="3" type="ORF">KVT40_005340</name>
</gene>
<reference evidence="3" key="1">
    <citation type="submission" date="2021-07" db="EMBL/GenBank/DDBJ databases">
        <title>Elsinoe batatas strain:CRI-CJ2 Genome sequencing and assembly.</title>
        <authorList>
            <person name="Huang L."/>
        </authorList>
    </citation>
    <scope>NUCLEOTIDE SEQUENCE</scope>
    <source>
        <strain evidence="3">CRI-CJ2</strain>
    </source>
</reference>
<feature type="compositionally biased region" description="Polar residues" evidence="1">
    <location>
        <begin position="1"/>
        <end position="23"/>
    </location>
</feature>
<dbReference type="InterPro" id="IPR056009">
    <property type="entry name" value="DUF7587"/>
</dbReference>
<feature type="region of interest" description="Disordered" evidence="1">
    <location>
        <begin position="1"/>
        <end position="41"/>
    </location>
</feature>
<evidence type="ECO:0000313" key="4">
    <source>
        <dbReference type="Proteomes" id="UP000809789"/>
    </source>
</evidence>